<dbReference type="Pfam" id="PF00665">
    <property type="entry name" value="rve"/>
    <property type="match status" value="1"/>
</dbReference>
<proteinExistence type="predicted"/>
<dbReference type="InterPro" id="IPR036397">
    <property type="entry name" value="RNaseH_sf"/>
</dbReference>
<dbReference type="PANTHER" id="PTHR37984:SF5">
    <property type="entry name" value="PROTEIN NYNRIN-LIKE"/>
    <property type="match status" value="1"/>
</dbReference>
<dbReference type="InterPro" id="IPR012337">
    <property type="entry name" value="RNaseH-like_sf"/>
</dbReference>
<dbReference type="OrthoDB" id="7695119at2759"/>
<dbReference type="PROSITE" id="PS50994">
    <property type="entry name" value="INTEGRASE"/>
    <property type="match status" value="1"/>
</dbReference>
<feature type="region of interest" description="Disordered" evidence="2">
    <location>
        <begin position="436"/>
        <end position="477"/>
    </location>
</feature>
<dbReference type="InterPro" id="IPR041588">
    <property type="entry name" value="Integrase_H2C2"/>
</dbReference>
<gene>
    <name evidence="5" type="primary">LOC112458095</name>
</gene>
<evidence type="ECO:0000256" key="1">
    <source>
        <dbReference type="ARBA" id="ARBA00012493"/>
    </source>
</evidence>
<keyword evidence="4" id="KW-1185">Reference proteome</keyword>
<dbReference type="AlphaFoldDB" id="A0A6J1Q8W0"/>
<evidence type="ECO:0000259" key="3">
    <source>
        <dbReference type="PROSITE" id="PS50994"/>
    </source>
</evidence>
<evidence type="ECO:0000313" key="4">
    <source>
        <dbReference type="Proteomes" id="UP000504618"/>
    </source>
</evidence>
<dbReference type="GeneID" id="112458095"/>
<dbReference type="GO" id="GO:0015074">
    <property type="term" value="P:DNA integration"/>
    <property type="evidence" value="ECO:0007669"/>
    <property type="project" value="InterPro"/>
</dbReference>
<dbReference type="SUPFAM" id="SSF53098">
    <property type="entry name" value="Ribonuclease H-like"/>
    <property type="match status" value="1"/>
</dbReference>
<organism evidence="4 5">
    <name type="scientific">Temnothorax curvispinosus</name>
    <dbReference type="NCBI Taxonomy" id="300111"/>
    <lineage>
        <taxon>Eukaryota</taxon>
        <taxon>Metazoa</taxon>
        <taxon>Ecdysozoa</taxon>
        <taxon>Arthropoda</taxon>
        <taxon>Hexapoda</taxon>
        <taxon>Insecta</taxon>
        <taxon>Pterygota</taxon>
        <taxon>Neoptera</taxon>
        <taxon>Endopterygota</taxon>
        <taxon>Hymenoptera</taxon>
        <taxon>Apocrita</taxon>
        <taxon>Aculeata</taxon>
        <taxon>Formicoidea</taxon>
        <taxon>Formicidae</taxon>
        <taxon>Myrmicinae</taxon>
        <taxon>Temnothorax</taxon>
    </lineage>
</organism>
<dbReference type="Pfam" id="PF17921">
    <property type="entry name" value="Integrase_H2C2"/>
    <property type="match status" value="1"/>
</dbReference>
<sequence length="477" mass="55834">MAASRLQNWSHFLSAFNYKVECIGTKDNIVADTLSRLPTNYVEQNEILDSVPSYSYLHYAIQSKITCLDYKARETSKDKVLSLVKRMVTNRWPERKINAWTEELKPYALRRDELSTEKECLMWGQRVIIPSKLRSDIIEKLHESHFGVVQMKSMARLVVWWPKIDSYIEERVKTCKYCIEVNDSPRRMTLSPWPYPTQPWHRIHADFAGPFLGHTFLLILDAFSKWPEIYIVNNMSAELTIKLFKDTYGLPHHVITDSGTQFTSDEFKSFLKSIGTKHTFAAPKHPATNGAAENFVKVFKRKIKAIMNSSNIDIQTAMRRFLFNYKTTKHTITNETPAKLLMGREFRTTLDILRPDSKKIIELKQEDQIKNFIENRNEKFQQNDVVMAKDFRKYHPKMSEATIIQDLSPRSCMVKFKDGEEHNRHYDQMRKWKKTSFKNKNAKNRNGGINAQESEEETGTRKSVRVRKPVERYNATG</sequence>
<evidence type="ECO:0000256" key="2">
    <source>
        <dbReference type="SAM" id="MobiDB-lite"/>
    </source>
</evidence>
<dbReference type="Gene3D" id="1.10.340.70">
    <property type="match status" value="1"/>
</dbReference>
<dbReference type="GO" id="GO:0003676">
    <property type="term" value="F:nucleic acid binding"/>
    <property type="evidence" value="ECO:0007669"/>
    <property type="project" value="InterPro"/>
</dbReference>
<dbReference type="RefSeq" id="XP_024877300.1">
    <property type="nucleotide sequence ID" value="XM_025021532.1"/>
</dbReference>
<dbReference type="GO" id="GO:0003964">
    <property type="term" value="F:RNA-directed DNA polymerase activity"/>
    <property type="evidence" value="ECO:0007669"/>
    <property type="project" value="UniProtKB-EC"/>
</dbReference>
<dbReference type="Gene3D" id="3.30.420.10">
    <property type="entry name" value="Ribonuclease H-like superfamily/Ribonuclease H"/>
    <property type="match status" value="1"/>
</dbReference>
<dbReference type="InterPro" id="IPR001584">
    <property type="entry name" value="Integrase_cat-core"/>
</dbReference>
<dbReference type="PANTHER" id="PTHR37984">
    <property type="entry name" value="PROTEIN CBG26694"/>
    <property type="match status" value="1"/>
</dbReference>
<feature type="domain" description="Integrase catalytic" evidence="3">
    <location>
        <begin position="195"/>
        <end position="345"/>
    </location>
</feature>
<dbReference type="InterPro" id="IPR050951">
    <property type="entry name" value="Retrovirus_Pol_polyprotein"/>
</dbReference>
<dbReference type="Proteomes" id="UP000504618">
    <property type="component" value="Unplaced"/>
</dbReference>
<dbReference type="EC" id="2.7.7.49" evidence="1"/>
<dbReference type="FunFam" id="1.10.340.70:FF:000003">
    <property type="entry name" value="Protein CBG25708"/>
    <property type="match status" value="1"/>
</dbReference>
<accession>A0A6J1Q8W0</accession>
<reference evidence="5" key="1">
    <citation type="submission" date="2025-08" db="UniProtKB">
        <authorList>
            <consortium name="RefSeq"/>
        </authorList>
    </citation>
    <scope>IDENTIFICATION</scope>
    <source>
        <tissue evidence="5">Whole body</tissue>
    </source>
</reference>
<protein>
    <recommendedName>
        <fullName evidence="1">RNA-directed DNA polymerase</fullName>
        <ecNumber evidence="1">2.7.7.49</ecNumber>
    </recommendedName>
</protein>
<name>A0A6J1Q8W0_9HYME</name>
<evidence type="ECO:0000313" key="5">
    <source>
        <dbReference type="RefSeq" id="XP_024877300.1"/>
    </source>
</evidence>